<dbReference type="InterPro" id="IPR014746">
    <property type="entry name" value="Gln_synth/guanido_kin_cat_dom"/>
</dbReference>
<feature type="binding site" evidence="5">
    <location>
        <begin position="159"/>
        <end position="163"/>
    </location>
    <ligand>
        <name>ATP</name>
        <dbReference type="ChEBI" id="CHEBI:30616"/>
    </ligand>
</feature>
<evidence type="ECO:0000259" key="6">
    <source>
        <dbReference type="PROSITE" id="PS51510"/>
    </source>
</evidence>
<evidence type="ECO:0000256" key="2">
    <source>
        <dbReference type="ARBA" id="ARBA00022741"/>
    </source>
</evidence>
<dbReference type="KEGG" id="slr:L21SP2_0835"/>
<dbReference type="eggNOG" id="COG3869">
    <property type="taxonomic scope" value="Bacteria"/>
</dbReference>
<evidence type="ECO:0000256" key="1">
    <source>
        <dbReference type="ARBA" id="ARBA00022679"/>
    </source>
</evidence>
<keyword evidence="4 5" id="KW-0067">ATP-binding</keyword>
<dbReference type="HOGENOM" id="CLU_813562_0_0_12"/>
<keyword evidence="3 5" id="KW-0418">Kinase</keyword>
<dbReference type="InterPro" id="IPR022414">
    <property type="entry name" value="ATP-guanido_PTrfase_cat"/>
</dbReference>
<sequence length="340" mass="38464">MTGEGDEDDVVLLSRMSLNRNAEEFLFPHRMDSSSLLPLLSGCDESVRNMYGQSRSYELNGTDDHTITLLREELCLPESADPRRPGRRLYRDSSGNRAFLVNSQDHFSLLSFMPGFQPNLQYQTLEKMDDILEQRFSYAVSMDLGYLRSKIERVGNGIQADIWLHLPALSRFGNFSEVLAHAQREGMQLSSFGSRGDSSLGQVYQLSCRGVLGDNEAETLEKLALVVLEFIHYERESRRSLMEGGTLEFIDVLWRDYAVLRHSRLLGLRESFELLSRLSLGQSLGILPGDRAVSRALFFLTQPAHIRHVSGSEGEGEESEQTVDDFARQRADIFRLGLSS</sequence>
<dbReference type="STRING" id="1307761.L21SP2_0835"/>
<dbReference type="SUPFAM" id="SSF55931">
    <property type="entry name" value="Glutamine synthetase/guanido kinase"/>
    <property type="match status" value="1"/>
</dbReference>
<dbReference type="EMBL" id="CP006939">
    <property type="protein sequence ID" value="AHC14257.1"/>
    <property type="molecule type" value="Genomic_DNA"/>
</dbReference>
<dbReference type="GO" id="GO:0005524">
    <property type="term" value="F:ATP binding"/>
    <property type="evidence" value="ECO:0007669"/>
    <property type="project" value="UniProtKB-UniRule"/>
</dbReference>
<dbReference type="Proteomes" id="UP000018680">
    <property type="component" value="Chromosome"/>
</dbReference>
<protein>
    <submittedName>
        <fullName evidence="7">Putative ATP:guanido phosphotransferase YacI</fullName>
    </submittedName>
</protein>
<name>V5WEL7_9SPIO</name>
<evidence type="ECO:0000256" key="3">
    <source>
        <dbReference type="ARBA" id="ARBA00022777"/>
    </source>
</evidence>
<keyword evidence="1 5" id="KW-0808">Transferase</keyword>
<organism evidence="7 8">
    <name type="scientific">Salinispira pacifica</name>
    <dbReference type="NCBI Taxonomy" id="1307761"/>
    <lineage>
        <taxon>Bacteria</taxon>
        <taxon>Pseudomonadati</taxon>
        <taxon>Spirochaetota</taxon>
        <taxon>Spirochaetia</taxon>
        <taxon>Spirochaetales</taxon>
        <taxon>Spirochaetaceae</taxon>
        <taxon>Salinispira</taxon>
    </lineage>
</organism>
<feature type="binding site" evidence="5">
    <location>
        <begin position="13"/>
        <end position="17"/>
    </location>
    <ligand>
        <name>ATP</name>
        <dbReference type="ChEBI" id="CHEBI:30616"/>
    </ligand>
</feature>
<evidence type="ECO:0000256" key="4">
    <source>
        <dbReference type="ARBA" id="ARBA00022840"/>
    </source>
</evidence>
<proteinExistence type="inferred from homology"/>
<feature type="binding site" evidence="5">
    <location>
        <begin position="190"/>
        <end position="195"/>
    </location>
    <ligand>
        <name>ATP</name>
        <dbReference type="ChEBI" id="CHEBI:30616"/>
    </ligand>
</feature>
<evidence type="ECO:0000313" key="8">
    <source>
        <dbReference type="Proteomes" id="UP000018680"/>
    </source>
</evidence>
<dbReference type="GO" id="GO:0016301">
    <property type="term" value="F:kinase activity"/>
    <property type="evidence" value="ECO:0007669"/>
    <property type="project" value="UniProtKB-KW"/>
</dbReference>
<keyword evidence="2 5" id="KW-0547">Nucleotide-binding</keyword>
<keyword evidence="8" id="KW-1185">Reference proteome</keyword>
<feature type="domain" description="Phosphagen kinase C-terminal" evidence="6">
    <location>
        <begin position="10"/>
        <end position="237"/>
    </location>
</feature>
<gene>
    <name evidence="7" type="ORF">L21SP2_0835</name>
</gene>
<dbReference type="Gene3D" id="3.30.590.10">
    <property type="entry name" value="Glutamine synthetase/guanido kinase, catalytic domain"/>
    <property type="match status" value="1"/>
</dbReference>
<dbReference type="Pfam" id="PF00217">
    <property type="entry name" value="ATP-gua_Ptrans"/>
    <property type="match status" value="1"/>
</dbReference>
<reference evidence="7 8" key="1">
    <citation type="journal article" date="2015" name="Stand. Genomic Sci.">
        <title>Complete genome sequence and description of Salinispira pacifica gen. nov., sp. nov., a novel spirochaete isolated form a hypersaline microbial mat.</title>
        <authorList>
            <person name="Ben Hania W."/>
            <person name="Joseph M."/>
            <person name="Schumann P."/>
            <person name="Bunk B."/>
            <person name="Fiebig A."/>
            <person name="Sproer C."/>
            <person name="Klenk H.P."/>
            <person name="Fardeau M.L."/>
            <person name="Spring S."/>
        </authorList>
    </citation>
    <scope>NUCLEOTIDE SEQUENCE [LARGE SCALE GENOMIC DNA]</scope>
    <source>
        <strain evidence="7 8">L21-RPul-D2</strain>
    </source>
</reference>
<evidence type="ECO:0000313" key="7">
    <source>
        <dbReference type="EMBL" id="AHC14257.1"/>
    </source>
</evidence>
<dbReference type="AlphaFoldDB" id="V5WEL7"/>
<comment type="caution">
    <text evidence="5">Lacks conserved residue(s) required for the propagation of feature annotation.</text>
</comment>
<accession>V5WEL7</accession>
<evidence type="ECO:0000256" key="5">
    <source>
        <dbReference type="PROSITE-ProRule" id="PRU00843"/>
    </source>
</evidence>
<comment type="similarity">
    <text evidence="5">Belongs to the ATP:guanido phosphotransferase family.</text>
</comment>
<dbReference type="PROSITE" id="PS51510">
    <property type="entry name" value="PHOSPHAGEN_KINASE_C"/>
    <property type="match status" value="1"/>
</dbReference>